<dbReference type="Proteomes" id="UP000614334">
    <property type="component" value="Unassembled WGS sequence"/>
</dbReference>
<name>A0A8H7IF31_9AGAM</name>
<feature type="region of interest" description="Disordered" evidence="1">
    <location>
        <begin position="26"/>
        <end position="46"/>
    </location>
</feature>
<comment type="caution">
    <text evidence="2">The sequence shown here is derived from an EMBL/GenBank/DDBJ whole genome shotgun (WGS) entry which is preliminary data.</text>
</comment>
<dbReference type="EMBL" id="JACYCF010000007">
    <property type="protein sequence ID" value="KAF8755920.1"/>
    <property type="molecule type" value="Genomic_DNA"/>
</dbReference>
<accession>A0A8H7IF31</accession>
<dbReference type="InterPro" id="IPR011333">
    <property type="entry name" value="SKP1/BTB/POZ_sf"/>
</dbReference>
<evidence type="ECO:0000256" key="1">
    <source>
        <dbReference type="SAM" id="MobiDB-lite"/>
    </source>
</evidence>
<proteinExistence type="predicted"/>
<gene>
    <name evidence="2" type="ORF">RHS01_04960</name>
</gene>
<sequence length="666" mass="75989">MAKLHSSLLSRECEMFQNMFSRPARVTSSMSLDGPPEMTKKGKEGSCDENPVIIPQLQPQSFRNFLLIIYGRPGDKEFRSLFKNATELAHAQAIMAFIKIIDIVDLAHRFIAPDIETWALSQLKSYSYLIETINAYPISSESHSRLLGYSKRTEHEELILWARHWTRSYYAGAIETPSIASSAFRPIQIIREQLVQEYKLAEMTRLGHEFWDKQSGLTREDRITLLGAQVRLTPLPQSIPLDWIYLGSPDQPGLRASLELCSECHFTRTWRAVFGSTYQDMLGSIAPLGGVFALSILPSRRQKFANGTKSLASDTCTKNCRDVCLKYIDKNMDAVFHRLTKFLPGPVWWSTTMSARHEDSWAAHLTDLTSSTLSHPTYPQDPTYYFRDGSLLLLVEETLFKVHSSILGRESEAFNILDPIDFCNTNEGIAPVHIAGETAFEIADLKAEHFRHFLFIFYGLPSSQNYRRVMSCENDAPQDDHNSVVNFHIYLDVAEIASRFSAHKLSSWAHDQLRKIAKAVYEELSRFLMRTDYQLRALLYAKRTQDEELVANVRNAIQLHFAWVSTSSPLKLINSAAGLDGSRERLIRVFKHPKLKNRPSSLWLCVLCHPQPWSRYLDERPPAVPRRSSYAFIRTSSFDASPTFDSRIGLGGNFELPEPQRDGYTD</sequence>
<dbReference type="Gene3D" id="3.30.710.10">
    <property type="entry name" value="Potassium Channel Kv1.1, Chain A"/>
    <property type="match status" value="1"/>
</dbReference>
<evidence type="ECO:0008006" key="4">
    <source>
        <dbReference type="Google" id="ProtNLM"/>
    </source>
</evidence>
<evidence type="ECO:0000313" key="3">
    <source>
        <dbReference type="Proteomes" id="UP000614334"/>
    </source>
</evidence>
<dbReference type="AlphaFoldDB" id="A0A8H7IF31"/>
<evidence type="ECO:0000313" key="2">
    <source>
        <dbReference type="EMBL" id="KAF8755920.1"/>
    </source>
</evidence>
<reference evidence="2" key="1">
    <citation type="submission" date="2020-09" db="EMBL/GenBank/DDBJ databases">
        <title>Comparative genome analyses of four rice-infecting Rhizoctonia solani isolates reveal extensive enrichment of homogalacturonan modification genes.</title>
        <authorList>
            <person name="Lee D.-Y."/>
            <person name="Jeon J."/>
            <person name="Kim K.-T."/>
            <person name="Cheong K."/>
            <person name="Song H."/>
            <person name="Choi G."/>
            <person name="Ko J."/>
            <person name="Opiyo S.O."/>
            <person name="Zuo S."/>
            <person name="Madhav S."/>
            <person name="Lee Y.-H."/>
            <person name="Wang G.-L."/>
        </authorList>
    </citation>
    <scope>NUCLEOTIDE SEQUENCE</scope>
    <source>
        <strain evidence="2">AG1-IA B2</strain>
    </source>
</reference>
<protein>
    <recommendedName>
        <fullName evidence="4">BTB domain-containing protein</fullName>
    </recommendedName>
</protein>
<organism evidence="2 3">
    <name type="scientific">Rhizoctonia solani</name>
    <dbReference type="NCBI Taxonomy" id="456999"/>
    <lineage>
        <taxon>Eukaryota</taxon>
        <taxon>Fungi</taxon>
        <taxon>Dikarya</taxon>
        <taxon>Basidiomycota</taxon>
        <taxon>Agaricomycotina</taxon>
        <taxon>Agaricomycetes</taxon>
        <taxon>Cantharellales</taxon>
        <taxon>Ceratobasidiaceae</taxon>
        <taxon>Rhizoctonia</taxon>
    </lineage>
</organism>